<proteinExistence type="evidence at transcript level"/>
<protein>
    <submittedName>
        <fullName evidence="1">Predicted protein</fullName>
    </submittedName>
</protein>
<dbReference type="EMBL" id="AK375729">
    <property type="protein sequence ID" value="BAK06924.1"/>
    <property type="molecule type" value="mRNA"/>
</dbReference>
<organism evidence="1">
    <name type="scientific">Hordeum vulgare subsp. vulgare</name>
    <name type="common">Domesticated barley</name>
    <dbReference type="NCBI Taxonomy" id="112509"/>
    <lineage>
        <taxon>Eukaryota</taxon>
        <taxon>Viridiplantae</taxon>
        <taxon>Streptophyta</taxon>
        <taxon>Embryophyta</taxon>
        <taxon>Tracheophyta</taxon>
        <taxon>Spermatophyta</taxon>
        <taxon>Magnoliopsida</taxon>
        <taxon>Liliopsida</taxon>
        <taxon>Poales</taxon>
        <taxon>Poaceae</taxon>
        <taxon>BOP clade</taxon>
        <taxon>Pooideae</taxon>
        <taxon>Triticodae</taxon>
        <taxon>Triticeae</taxon>
        <taxon>Hordeinae</taxon>
        <taxon>Hordeum</taxon>
    </lineage>
</organism>
<reference evidence="1" key="1">
    <citation type="journal article" date="2011" name="Plant Physiol.">
        <title>Comprehensive sequence analysis of 24,783 barley full-length cDNAs derived from 12 clone libraries.</title>
        <authorList>
            <person name="Matsumoto T."/>
            <person name="Tanaka T."/>
            <person name="Sakai H."/>
            <person name="Amano N."/>
            <person name="Kanamori H."/>
            <person name="Kurita K."/>
            <person name="Kikuta A."/>
            <person name="Kamiya K."/>
            <person name="Yamamoto M."/>
            <person name="Ikawa H."/>
            <person name="Fujii N."/>
            <person name="Hori K."/>
            <person name="Itoh T."/>
            <person name="Sato K."/>
        </authorList>
    </citation>
    <scope>NUCLEOTIDE SEQUENCE</scope>
    <source>
        <tissue evidence="1">Flower</tissue>
    </source>
</reference>
<name>F2EHV2_HORVV</name>
<accession>F2EHV2</accession>
<evidence type="ECO:0000313" key="1">
    <source>
        <dbReference type="EMBL" id="BAK06924.1"/>
    </source>
</evidence>
<dbReference type="AlphaFoldDB" id="F2EHV2"/>
<sequence>MPVPMTSSESLIDYLTNYWPATCMIRALSLGKNKESIAMYLHISALLLNCHTCNAVSTHCM</sequence>